<dbReference type="OrthoDB" id="793003at2"/>
<evidence type="ECO:0000313" key="2">
    <source>
        <dbReference type="Proteomes" id="UP000240572"/>
    </source>
</evidence>
<protein>
    <submittedName>
        <fullName evidence="1">2'-5' RNA ligase superfamily protein</fullName>
    </submittedName>
</protein>
<dbReference type="Pfam" id="PF13563">
    <property type="entry name" value="2_5_RNA_ligase2"/>
    <property type="match status" value="1"/>
</dbReference>
<reference evidence="1 2" key="1">
    <citation type="submission" date="2018-03" db="EMBL/GenBank/DDBJ databases">
        <title>Genomic Encyclopedia of Type Strains, Phase III (KMG-III): the genomes of soil and plant-associated and newly described type strains.</title>
        <authorList>
            <person name="Whitman W."/>
        </authorList>
    </citation>
    <scope>NUCLEOTIDE SEQUENCE [LARGE SCALE GENOMIC DNA]</scope>
    <source>
        <strain evidence="1 2">CGMCC 1.12700</strain>
    </source>
</reference>
<keyword evidence="1" id="KW-0436">Ligase</keyword>
<dbReference type="SUPFAM" id="SSF55144">
    <property type="entry name" value="LigT-like"/>
    <property type="match status" value="1"/>
</dbReference>
<dbReference type="Gene3D" id="3.90.1140.10">
    <property type="entry name" value="Cyclic phosphodiesterase"/>
    <property type="match status" value="1"/>
</dbReference>
<evidence type="ECO:0000313" key="1">
    <source>
        <dbReference type="EMBL" id="PSK93333.1"/>
    </source>
</evidence>
<gene>
    <name evidence="1" type="ORF">B0I18_102303</name>
</gene>
<name>A0A2P8D7Z8_9BACT</name>
<comment type="caution">
    <text evidence="1">The sequence shown here is derived from an EMBL/GenBank/DDBJ whole genome shotgun (WGS) entry which is preliminary data.</text>
</comment>
<keyword evidence="2" id="KW-1185">Reference proteome</keyword>
<dbReference type="AlphaFoldDB" id="A0A2P8D7Z8"/>
<dbReference type="Proteomes" id="UP000240572">
    <property type="component" value="Unassembled WGS sequence"/>
</dbReference>
<dbReference type="RefSeq" id="WP_106522345.1">
    <property type="nucleotide sequence ID" value="NZ_PYGD01000002.1"/>
</dbReference>
<dbReference type="GO" id="GO:0016874">
    <property type="term" value="F:ligase activity"/>
    <property type="evidence" value="ECO:0007669"/>
    <property type="project" value="UniProtKB-KW"/>
</dbReference>
<accession>A0A2P8D7Z8</accession>
<proteinExistence type="predicted"/>
<dbReference type="InterPro" id="IPR009097">
    <property type="entry name" value="Cyclic_Pdiesterase"/>
</dbReference>
<sequence length="175" mass="20169">MRTQPLIVTLELEAADQAYFSIQRQAYFPAHRNYLDAHLTLFYHLPAAEPAVLACLEAAAHRPPMSLRVEGPAYMGIGVAYGLRSEELAAWHAGLQQQLDPWLKRQDRKILWPHITIQNRVTAFKAQLLYDKLRADFEPFDITARGLRTWLYFYGPWKPLAYYPFQNGSVDRHGA</sequence>
<organism evidence="1 2">
    <name type="scientific">Taibaiella chishuiensis</name>
    <dbReference type="NCBI Taxonomy" id="1434707"/>
    <lineage>
        <taxon>Bacteria</taxon>
        <taxon>Pseudomonadati</taxon>
        <taxon>Bacteroidota</taxon>
        <taxon>Chitinophagia</taxon>
        <taxon>Chitinophagales</taxon>
        <taxon>Chitinophagaceae</taxon>
        <taxon>Taibaiella</taxon>
    </lineage>
</organism>
<dbReference type="EMBL" id="PYGD01000002">
    <property type="protein sequence ID" value="PSK93333.1"/>
    <property type="molecule type" value="Genomic_DNA"/>
</dbReference>